<dbReference type="InterPro" id="IPR007196">
    <property type="entry name" value="CCR4-Not_Not1_C"/>
</dbReference>
<feature type="domain" description="CCR4-Not complex component Not1 C-terminal" evidence="1">
    <location>
        <begin position="77"/>
        <end position="416"/>
    </location>
</feature>
<keyword evidence="3" id="KW-1185">Reference proteome</keyword>
<accession>X6N9Q7</accession>
<dbReference type="GO" id="GO:0017148">
    <property type="term" value="P:negative regulation of translation"/>
    <property type="evidence" value="ECO:0007669"/>
    <property type="project" value="InterPro"/>
</dbReference>
<reference evidence="2 3" key="1">
    <citation type="journal article" date="2013" name="Curr. Biol.">
        <title>The Genome of the Foraminiferan Reticulomyxa filosa.</title>
        <authorList>
            <person name="Glockner G."/>
            <person name="Hulsmann N."/>
            <person name="Schleicher M."/>
            <person name="Noegel A.A."/>
            <person name="Eichinger L."/>
            <person name="Gallinger C."/>
            <person name="Pawlowski J."/>
            <person name="Sierra R."/>
            <person name="Euteneuer U."/>
            <person name="Pillet L."/>
            <person name="Moustafa A."/>
            <person name="Platzer M."/>
            <person name="Groth M."/>
            <person name="Szafranski K."/>
            <person name="Schliwa M."/>
        </authorList>
    </citation>
    <scope>NUCLEOTIDE SEQUENCE [LARGE SCALE GENOMIC DNA]</scope>
</reference>
<dbReference type="Proteomes" id="UP000023152">
    <property type="component" value="Unassembled WGS sequence"/>
</dbReference>
<dbReference type="EMBL" id="ASPP01010283">
    <property type="protein sequence ID" value="ETO23025.1"/>
    <property type="molecule type" value="Genomic_DNA"/>
</dbReference>
<dbReference type="GO" id="GO:0000288">
    <property type="term" value="P:nuclear-transcribed mRNA catabolic process, deadenylation-dependent decay"/>
    <property type="evidence" value="ECO:0007669"/>
    <property type="project" value="TreeGrafter"/>
</dbReference>
<comment type="caution">
    <text evidence="2">The sequence shown here is derived from an EMBL/GenBank/DDBJ whole genome shotgun (WGS) entry which is preliminary data.</text>
</comment>
<dbReference type="Gene3D" id="1.25.40.790">
    <property type="match status" value="1"/>
</dbReference>
<dbReference type="PANTHER" id="PTHR13162">
    <property type="entry name" value="CCR4-NOT TRANSCRIPTION COMPLEX"/>
    <property type="match status" value="1"/>
</dbReference>
<dbReference type="Gene3D" id="1.25.40.800">
    <property type="match status" value="1"/>
</dbReference>
<proteinExistence type="predicted"/>
<evidence type="ECO:0000313" key="3">
    <source>
        <dbReference type="Proteomes" id="UP000023152"/>
    </source>
</evidence>
<name>X6N9Q7_RETFI</name>
<evidence type="ECO:0000313" key="2">
    <source>
        <dbReference type="EMBL" id="ETO23025.1"/>
    </source>
</evidence>
<dbReference type="GO" id="GO:0000932">
    <property type="term" value="C:P-body"/>
    <property type="evidence" value="ECO:0007669"/>
    <property type="project" value="TreeGrafter"/>
</dbReference>
<gene>
    <name evidence="2" type="ORF">RFI_14160</name>
</gene>
<evidence type="ECO:0000259" key="1">
    <source>
        <dbReference type="Pfam" id="PF04054"/>
    </source>
</evidence>
<dbReference type="InterPro" id="IPR040398">
    <property type="entry name" value="Not1"/>
</dbReference>
<dbReference type="AlphaFoldDB" id="X6N9Q7"/>
<sequence>MNTCDEFALLIVALVKYHDHDLQNANSRAPFSSLDVFLNALSEDITARVRQGSFHQKPYVRLVLRVMEDVLLHSSGQEWQQRVLGSVASFLNRCKPQNLPEFVFGWFHILSHRTFMSKILSSTDPHYLPTRFRDLLMECFRFLDPFLSTSEINDSIALLFKGILRTLLVLLHDFPNFLCENHFVFCQNIPISCIQMRNLVLSAFPKDIVLPDAFDPNLKMDQIPKIHLEPKIAQDYLMCLEAVPALQEIIDYCLSLETTDTWQEMCLELAALFVSSPNQMSNVKNSCKEGFVIQYELDLVGAMVLYLCQQTAQLSPRLLQRRYLFVQTILLSLDAEGRYHLLNSLCNNLRFPNSHSLFCSECVLFLFWNCEEQYKEEILRVLLERLVVHRPHPWGLLVTFMQLIQHPKYQFLPFVDMNACDPEIVEPETGVTLFFVFDV</sequence>
<dbReference type="GO" id="GO:0030015">
    <property type="term" value="C:CCR4-NOT core complex"/>
    <property type="evidence" value="ECO:0007669"/>
    <property type="project" value="InterPro"/>
</dbReference>
<organism evidence="2 3">
    <name type="scientific">Reticulomyxa filosa</name>
    <dbReference type="NCBI Taxonomy" id="46433"/>
    <lineage>
        <taxon>Eukaryota</taxon>
        <taxon>Sar</taxon>
        <taxon>Rhizaria</taxon>
        <taxon>Retaria</taxon>
        <taxon>Foraminifera</taxon>
        <taxon>Monothalamids</taxon>
        <taxon>Reticulomyxidae</taxon>
        <taxon>Reticulomyxa</taxon>
    </lineage>
</organism>
<protein>
    <recommendedName>
        <fullName evidence="1">CCR4-Not complex component Not1 C-terminal domain-containing protein</fullName>
    </recommendedName>
</protein>
<dbReference type="OrthoDB" id="1933107at2759"/>
<dbReference type="GO" id="GO:0060090">
    <property type="term" value="F:molecular adaptor activity"/>
    <property type="evidence" value="ECO:0007669"/>
    <property type="project" value="TreeGrafter"/>
</dbReference>
<dbReference type="OMA" id="INGQRTH"/>
<dbReference type="PANTHER" id="PTHR13162:SF8">
    <property type="entry name" value="CCR4-NOT TRANSCRIPTION COMPLEX SUBUNIT 1"/>
    <property type="match status" value="1"/>
</dbReference>
<dbReference type="Pfam" id="PF04054">
    <property type="entry name" value="Not1"/>
    <property type="match status" value="1"/>
</dbReference>